<dbReference type="InterPro" id="IPR016024">
    <property type="entry name" value="ARM-type_fold"/>
</dbReference>
<dbReference type="Gene3D" id="1.20.1660.10">
    <property type="entry name" value="Hypothetical protein (EF3068)"/>
    <property type="match status" value="1"/>
</dbReference>
<dbReference type="Pfam" id="PF08713">
    <property type="entry name" value="DNA_alkylation"/>
    <property type="match status" value="1"/>
</dbReference>
<dbReference type="InterPro" id="IPR014825">
    <property type="entry name" value="DNA_alkylation"/>
</dbReference>
<dbReference type="Gene3D" id="1.25.40.290">
    <property type="entry name" value="ARM repeat domains"/>
    <property type="match status" value="1"/>
</dbReference>
<dbReference type="SUPFAM" id="SSF48371">
    <property type="entry name" value="ARM repeat"/>
    <property type="match status" value="1"/>
</dbReference>
<accession>A0A4U0EVU8</accession>
<name>A0A4U0EVU8_9FLAO</name>
<keyword evidence="2" id="KW-1185">Reference proteome</keyword>
<proteinExistence type="predicted"/>
<dbReference type="EMBL" id="SUPL01000004">
    <property type="protein sequence ID" value="TJY35993.1"/>
    <property type="molecule type" value="Genomic_DNA"/>
</dbReference>
<dbReference type="PANTHER" id="PTHR34070:SF1">
    <property type="entry name" value="DNA ALKYLATION REPAIR PROTEIN"/>
    <property type="match status" value="1"/>
</dbReference>
<protein>
    <submittedName>
        <fullName evidence="1">DNA alkylation repair protein</fullName>
    </submittedName>
</protein>
<dbReference type="AlphaFoldDB" id="A0A4U0EVU8"/>
<dbReference type="RefSeq" id="WP_136843238.1">
    <property type="nucleotide sequence ID" value="NZ_SUPL01000004.1"/>
</dbReference>
<organism evidence="1 2">
    <name type="scientific">Pontimicrobium aquaticum</name>
    <dbReference type="NCBI Taxonomy" id="2565367"/>
    <lineage>
        <taxon>Bacteria</taxon>
        <taxon>Pseudomonadati</taxon>
        <taxon>Bacteroidota</taxon>
        <taxon>Flavobacteriia</taxon>
        <taxon>Flavobacteriales</taxon>
        <taxon>Flavobacteriaceae</taxon>
        <taxon>Pontimicrobium</taxon>
    </lineage>
</organism>
<dbReference type="PANTHER" id="PTHR34070">
    <property type="entry name" value="ARMADILLO-TYPE FOLD"/>
    <property type="match status" value="1"/>
</dbReference>
<reference evidence="1 2" key="1">
    <citation type="submission" date="2019-04" db="EMBL/GenBank/DDBJ databases">
        <title>Lacinutrix sp. nov., isolated from marine water.</title>
        <authorList>
            <person name="Kim W."/>
        </authorList>
    </citation>
    <scope>NUCLEOTIDE SEQUENCE [LARGE SCALE GENOMIC DNA]</scope>
    <source>
        <strain evidence="1 2">CAU 1491</strain>
    </source>
</reference>
<evidence type="ECO:0000313" key="2">
    <source>
        <dbReference type="Proteomes" id="UP000307657"/>
    </source>
</evidence>
<dbReference type="Proteomes" id="UP000307657">
    <property type="component" value="Unassembled WGS sequence"/>
</dbReference>
<sequence length="221" mass="26385">MFIEDLTNLYRKHANAENASHMKNYMRGQFEFYGIKTKERRTLLKQAIENNKEEVITNIRELTFQLYKLPQREFHLTAIEIFDKYLRKKYVESDITLIEKRISTNSWWDTVDFIAKWILGNYLTLYPNMVKTTITKFSNVDNMWLHRSTIIFQLGYKHNTNEKLLFNQCIAHKDSNEFFIQKAIGWALREYGKTNPQSVLNFVNSTSLKPLSRKEAIRNII</sequence>
<gene>
    <name evidence="1" type="ORF">E5167_09015</name>
</gene>
<dbReference type="OrthoDB" id="9775346at2"/>
<dbReference type="CDD" id="cd07064">
    <property type="entry name" value="AlkD_like_1"/>
    <property type="match status" value="1"/>
</dbReference>
<comment type="caution">
    <text evidence="1">The sequence shown here is derived from an EMBL/GenBank/DDBJ whole genome shotgun (WGS) entry which is preliminary data.</text>
</comment>
<evidence type="ECO:0000313" key="1">
    <source>
        <dbReference type="EMBL" id="TJY35993.1"/>
    </source>
</evidence>